<proteinExistence type="predicted"/>
<evidence type="ECO:0008006" key="3">
    <source>
        <dbReference type="Google" id="ProtNLM"/>
    </source>
</evidence>
<dbReference type="EMBL" id="JASBQV010000018">
    <property type="protein sequence ID" value="MDI3235602.1"/>
    <property type="molecule type" value="Genomic_DNA"/>
</dbReference>
<protein>
    <recommendedName>
        <fullName evidence="3">YtxH domain-containing protein</fullName>
    </recommendedName>
</protein>
<evidence type="ECO:0000313" key="1">
    <source>
        <dbReference type="EMBL" id="MDI3235602.1"/>
    </source>
</evidence>
<dbReference type="Proteomes" id="UP001243286">
    <property type="component" value="Unassembled WGS sequence"/>
</dbReference>
<keyword evidence="2" id="KW-1185">Reference proteome</keyword>
<gene>
    <name evidence="1" type="ORF">QK289_11350</name>
</gene>
<reference evidence="1 2" key="1">
    <citation type="submission" date="2023-04" db="EMBL/GenBank/DDBJ databases">
        <title>Antarctic isolates genomes.</title>
        <authorList>
            <person name="Dimov S.G."/>
        </authorList>
    </citation>
    <scope>NUCLEOTIDE SEQUENCE [LARGE SCALE GENOMIC DNA]</scope>
    <source>
        <strain evidence="1 2">AL19</strain>
    </source>
</reference>
<accession>A0ABT6R493</accession>
<comment type="caution">
    <text evidence="1">The sequence shown here is derived from an EMBL/GenBank/DDBJ whole genome shotgun (WGS) entry which is preliminary data.</text>
</comment>
<name>A0ABT6R493_9BACL</name>
<dbReference type="RefSeq" id="WP_014969682.1">
    <property type="nucleotide sequence ID" value="NZ_JANJYY010000037.1"/>
</dbReference>
<sequence length="113" mass="12761">MSKRPHRNWVAFGATLSLVTFYGLKALRQGTKSDSSNGKQRRNSYSTIVTNVQDLTQEGKNLIETAKLSGMTFKEEVTKDVSQYQSEVQESLTRLQKLADEAKQDVNHLTPQQ</sequence>
<organism evidence="1 2">
    <name type="scientific">Exiguobacterium antarcticum</name>
    <dbReference type="NCBI Taxonomy" id="132920"/>
    <lineage>
        <taxon>Bacteria</taxon>
        <taxon>Bacillati</taxon>
        <taxon>Bacillota</taxon>
        <taxon>Bacilli</taxon>
        <taxon>Bacillales</taxon>
        <taxon>Bacillales Family XII. Incertae Sedis</taxon>
        <taxon>Exiguobacterium</taxon>
    </lineage>
</organism>
<evidence type="ECO:0000313" key="2">
    <source>
        <dbReference type="Proteomes" id="UP001243286"/>
    </source>
</evidence>